<organism evidence="2 3">
    <name type="scientific">Leucocoprinus leucothites</name>
    <dbReference type="NCBI Taxonomy" id="201217"/>
    <lineage>
        <taxon>Eukaryota</taxon>
        <taxon>Fungi</taxon>
        <taxon>Dikarya</taxon>
        <taxon>Basidiomycota</taxon>
        <taxon>Agaricomycotina</taxon>
        <taxon>Agaricomycetes</taxon>
        <taxon>Agaricomycetidae</taxon>
        <taxon>Agaricales</taxon>
        <taxon>Agaricineae</taxon>
        <taxon>Agaricaceae</taxon>
        <taxon>Leucocoprinus</taxon>
    </lineage>
</organism>
<dbReference type="AlphaFoldDB" id="A0A8H5FR81"/>
<accession>A0A8H5FR81</accession>
<name>A0A8H5FR81_9AGAR</name>
<evidence type="ECO:0000313" key="2">
    <source>
        <dbReference type="EMBL" id="KAF5345852.1"/>
    </source>
</evidence>
<dbReference type="Proteomes" id="UP000559027">
    <property type="component" value="Unassembled WGS sequence"/>
</dbReference>
<dbReference type="EMBL" id="JAACJO010000038">
    <property type="protein sequence ID" value="KAF5345852.1"/>
    <property type="molecule type" value="Genomic_DNA"/>
</dbReference>
<proteinExistence type="predicted"/>
<feature type="region of interest" description="Disordered" evidence="1">
    <location>
        <begin position="127"/>
        <end position="153"/>
    </location>
</feature>
<feature type="region of interest" description="Disordered" evidence="1">
    <location>
        <begin position="1"/>
        <end position="39"/>
    </location>
</feature>
<gene>
    <name evidence="2" type="ORF">D9756_011210</name>
</gene>
<protein>
    <submittedName>
        <fullName evidence="2">Uncharacterized protein</fullName>
    </submittedName>
</protein>
<evidence type="ECO:0000256" key="1">
    <source>
        <dbReference type="SAM" id="MobiDB-lite"/>
    </source>
</evidence>
<feature type="region of interest" description="Disordered" evidence="1">
    <location>
        <begin position="70"/>
        <end position="115"/>
    </location>
</feature>
<keyword evidence="3" id="KW-1185">Reference proteome</keyword>
<comment type="caution">
    <text evidence="2">The sequence shown here is derived from an EMBL/GenBank/DDBJ whole genome shotgun (WGS) entry which is preliminary data.</text>
</comment>
<reference evidence="2 3" key="1">
    <citation type="journal article" date="2020" name="ISME J.">
        <title>Uncovering the hidden diversity of litter-decomposition mechanisms in mushroom-forming fungi.</title>
        <authorList>
            <person name="Floudas D."/>
            <person name="Bentzer J."/>
            <person name="Ahren D."/>
            <person name="Johansson T."/>
            <person name="Persson P."/>
            <person name="Tunlid A."/>
        </authorList>
    </citation>
    <scope>NUCLEOTIDE SEQUENCE [LARGE SCALE GENOMIC DNA]</scope>
    <source>
        <strain evidence="2 3">CBS 146.42</strain>
    </source>
</reference>
<sequence length="280" mass="30666">MNHKDAISIRPLPSHLSSSTYPLPSHRPSHSVTPPAPSILGYTETPFGHQDAILSTSSFGSETALAWVGDMKPLGSGKSRKRGGLRDADADADADAGKEKERAGTPPPSHFTDHSPLTHAYHVAQYPSAQPQRKIPSPLNPSHTAFIPLNPQPKPPYPTPISSLLVHGMVKSDYRNSIRAQITGNIPIPGVIDSVQLIPPPKLFLTSIPHPLPHQTPPLPPPPHYPRFRYSNNTRIWVLMASTHSTPFPHLILIDARSFVFSDYVYNSWKLDKSINSVDG</sequence>
<evidence type="ECO:0000313" key="3">
    <source>
        <dbReference type="Proteomes" id="UP000559027"/>
    </source>
</evidence>
<feature type="compositionally biased region" description="Basic and acidic residues" evidence="1">
    <location>
        <begin position="84"/>
        <end position="103"/>
    </location>
</feature>